<dbReference type="EMBL" id="HBGN01034391">
    <property type="protein sequence ID" value="CAD9351822.1"/>
    <property type="molecule type" value="Transcribed_RNA"/>
</dbReference>
<reference evidence="2" key="1">
    <citation type="submission" date="2021-01" db="EMBL/GenBank/DDBJ databases">
        <authorList>
            <person name="Corre E."/>
            <person name="Pelletier E."/>
            <person name="Niang G."/>
            <person name="Scheremetjew M."/>
            <person name="Finn R."/>
            <person name="Kale V."/>
            <person name="Holt S."/>
            <person name="Cochrane G."/>
            <person name="Meng A."/>
            <person name="Brown T."/>
            <person name="Cohen L."/>
        </authorList>
    </citation>
    <scope>NUCLEOTIDE SEQUENCE</scope>
    <source>
        <strain evidence="2">Pop2</strain>
    </source>
</reference>
<dbReference type="InterPro" id="IPR012971">
    <property type="entry name" value="NOG2_N_dom"/>
</dbReference>
<feature type="domain" description="Nucleolar GTP-binding protein 2 N-terminal" evidence="1">
    <location>
        <begin position="41"/>
        <end position="101"/>
    </location>
</feature>
<accession>A0A7S1ZXM2</accession>
<proteinExistence type="predicted"/>
<evidence type="ECO:0000313" key="2">
    <source>
        <dbReference type="EMBL" id="CAD9351822.1"/>
    </source>
</evidence>
<organism evidence="2">
    <name type="scientific">Ditylum brightwellii</name>
    <dbReference type="NCBI Taxonomy" id="49249"/>
    <lineage>
        <taxon>Eukaryota</taxon>
        <taxon>Sar</taxon>
        <taxon>Stramenopiles</taxon>
        <taxon>Ochrophyta</taxon>
        <taxon>Bacillariophyta</taxon>
        <taxon>Mediophyceae</taxon>
        <taxon>Lithodesmiophycidae</taxon>
        <taxon>Lithodesmiales</taxon>
        <taxon>Lithodesmiaceae</taxon>
        <taxon>Ditylum</taxon>
    </lineage>
</organism>
<protein>
    <recommendedName>
        <fullName evidence="1">Nucleolar GTP-binding protein 2 N-terminal domain-containing protein</fullName>
    </recommendedName>
</protein>
<gene>
    <name evidence="2" type="ORF">DBRI1063_LOCUS22137</name>
</gene>
<evidence type="ECO:0000259" key="1">
    <source>
        <dbReference type="Pfam" id="PF08153"/>
    </source>
</evidence>
<dbReference type="AlphaFoldDB" id="A0A7S1ZXM2"/>
<sequence length="107" mass="11932">MSSRTESKRERKLDRSRVCKDAVKQNNSNMRDSDTIKCLKMCNYGKAIRNKEGTAVGRQFTMGDRAVDTKIAGATGRIAPDGCRFINTRVVGITDLDKFRGDERKGG</sequence>
<dbReference type="Pfam" id="PF08153">
    <property type="entry name" value="NGP1NT"/>
    <property type="match status" value="1"/>
</dbReference>
<name>A0A7S1ZXM2_9STRA</name>